<evidence type="ECO:0000313" key="3">
    <source>
        <dbReference type="Proteomes" id="UP000548423"/>
    </source>
</evidence>
<dbReference type="EMBL" id="JACCBX010000006">
    <property type="protein sequence ID" value="NYE06354.1"/>
    <property type="molecule type" value="Genomic_DNA"/>
</dbReference>
<dbReference type="InterPro" id="IPR037523">
    <property type="entry name" value="VOC_core"/>
</dbReference>
<accession>A0A852TGQ1</accession>
<dbReference type="Pfam" id="PF00903">
    <property type="entry name" value="Glyoxalase"/>
    <property type="match status" value="2"/>
</dbReference>
<dbReference type="Proteomes" id="UP000548423">
    <property type="component" value="Unassembled WGS sequence"/>
</dbReference>
<proteinExistence type="predicted"/>
<reference evidence="3" key="2">
    <citation type="submission" date="2020-08" db="EMBL/GenBank/DDBJ databases">
        <title>The Agave Microbiome: Exploring the role of microbial communities in plant adaptations to desert environments.</title>
        <authorList>
            <person name="Partida-Martinez L.P."/>
        </authorList>
    </citation>
    <scope>NUCLEOTIDE SEQUENCE [LARGE SCALE GENOMIC DNA]</scope>
    <source>
        <strain evidence="3">AT2.8</strain>
    </source>
</reference>
<dbReference type="EC" id="1.13.11.2" evidence="2"/>
<dbReference type="PROSITE" id="PS51819">
    <property type="entry name" value="VOC"/>
    <property type="match status" value="2"/>
</dbReference>
<gene>
    <name evidence="2" type="ORF">F4694_003134</name>
</gene>
<dbReference type="CDD" id="cd09013">
    <property type="entry name" value="BphC-JF8_N_like"/>
    <property type="match status" value="1"/>
</dbReference>
<dbReference type="GO" id="GO:0018577">
    <property type="term" value="F:catechol 2,3-dioxygenase activity"/>
    <property type="evidence" value="ECO:0007669"/>
    <property type="project" value="UniProtKB-EC"/>
</dbReference>
<comment type="caution">
    <text evidence="2">The sequence shown here is derived from an EMBL/GenBank/DDBJ whole genome shotgun (WGS) entry which is preliminary data.</text>
</comment>
<dbReference type="InterPro" id="IPR004360">
    <property type="entry name" value="Glyas_Fos-R_dOase_dom"/>
</dbReference>
<dbReference type="InterPro" id="IPR029068">
    <property type="entry name" value="Glyas_Bleomycin-R_OHBP_Dase"/>
</dbReference>
<reference evidence="3" key="1">
    <citation type="submission" date="2020-07" db="EMBL/GenBank/DDBJ databases">
        <authorList>
            <person name="Partida-Martinez L."/>
            <person name="Huntemann M."/>
            <person name="Clum A."/>
            <person name="Wang J."/>
            <person name="Palaniappan K."/>
            <person name="Ritter S."/>
            <person name="Chen I.-M."/>
            <person name="Stamatis D."/>
            <person name="Reddy T."/>
            <person name="O'Malley R."/>
            <person name="Daum C."/>
            <person name="Shapiro N."/>
            <person name="Ivanova N."/>
            <person name="Kyrpides N."/>
            <person name="Woyke T."/>
        </authorList>
    </citation>
    <scope>NUCLEOTIDE SEQUENCE [LARGE SCALE GENOMIC DNA]</scope>
    <source>
        <strain evidence="3">AT2.8</strain>
    </source>
</reference>
<dbReference type="PANTHER" id="PTHR21366">
    <property type="entry name" value="GLYOXALASE FAMILY PROTEIN"/>
    <property type="match status" value="1"/>
</dbReference>
<protein>
    <submittedName>
        <fullName evidence="2">Catechol 2,3-dioxygenase</fullName>
        <ecNumber evidence="2">1.13.11.2</ecNumber>
    </submittedName>
</protein>
<name>A0A852TGQ1_9BACI</name>
<organism evidence="2 3">
    <name type="scientific">Neobacillus niacini</name>
    <dbReference type="NCBI Taxonomy" id="86668"/>
    <lineage>
        <taxon>Bacteria</taxon>
        <taxon>Bacillati</taxon>
        <taxon>Bacillota</taxon>
        <taxon>Bacilli</taxon>
        <taxon>Bacillales</taxon>
        <taxon>Bacillaceae</taxon>
        <taxon>Neobacillus</taxon>
    </lineage>
</organism>
<dbReference type="InterPro" id="IPR050383">
    <property type="entry name" value="GlyoxalaseI/FosfomycinResist"/>
</dbReference>
<feature type="domain" description="VOC" evidence="1">
    <location>
        <begin position="152"/>
        <end position="272"/>
    </location>
</feature>
<feature type="domain" description="VOC" evidence="1">
    <location>
        <begin position="10"/>
        <end position="122"/>
    </location>
</feature>
<sequence length="314" mass="35846">MPKRNHFISQLAHVELLSPKPEESVKFFKDILGMEESGRIGQSVYMRAWGEFFHHSLKITEAKTNGVGHISWRAESDEDLLDAVQYIENMGCGKGWIDGDLGHGRAYQYYSPDGHLEEIFWDVELAEIPDHLKSKWRSRPQKNPSRGASVRRLDHVTLWTSDVTRHTNFYKELGFKHNEGIVIPNGTEVGSLLAVSSLSHEIALFADFRKEHGQLNHLCFAVENRDQVLETADYVVDNGYRLEMKPFKHAVGEAFTTYAIEPGGNRIEIYGGSPLYFAPDYGPKMWKVEENPNDAWDEVNIFESAQFDSIKEKA</sequence>
<evidence type="ECO:0000313" key="2">
    <source>
        <dbReference type="EMBL" id="NYE06354.1"/>
    </source>
</evidence>
<dbReference type="AlphaFoldDB" id="A0A852TGQ1"/>
<dbReference type="Gene3D" id="3.10.180.10">
    <property type="entry name" value="2,3-Dihydroxybiphenyl 1,2-Dioxygenase, domain 1"/>
    <property type="match status" value="2"/>
</dbReference>
<keyword evidence="2" id="KW-0560">Oxidoreductase</keyword>
<dbReference type="SUPFAM" id="SSF54593">
    <property type="entry name" value="Glyoxalase/Bleomycin resistance protein/Dihydroxybiphenyl dioxygenase"/>
    <property type="match status" value="1"/>
</dbReference>
<evidence type="ECO:0000259" key="1">
    <source>
        <dbReference type="PROSITE" id="PS51819"/>
    </source>
</evidence>